<evidence type="ECO:0000313" key="2">
    <source>
        <dbReference type="EMBL" id="KAL0892457.1"/>
    </source>
</evidence>
<gene>
    <name evidence="2" type="ORF">ABMA27_015566</name>
</gene>
<reference evidence="2 3" key="1">
    <citation type="submission" date="2024-06" db="EMBL/GenBank/DDBJ databases">
        <title>A chromosome-level genome assembly of beet webworm, Loxostege sticticalis.</title>
        <authorList>
            <person name="Zhang Y."/>
        </authorList>
    </citation>
    <scope>NUCLEOTIDE SEQUENCE [LARGE SCALE GENOMIC DNA]</scope>
    <source>
        <strain evidence="2">AQ026</strain>
        <tissue evidence="2">Whole body</tissue>
    </source>
</reference>
<comment type="caution">
    <text evidence="2">The sequence shown here is derived from an EMBL/GenBank/DDBJ whole genome shotgun (WGS) entry which is preliminary data.</text>
</comment>
<evidence type="ECO:0000313" key="3">
    <source>
        <dbReference type="Proteomes" id="UP001549920"/>
    </source>
</evidence>
<dbReference type="PANTHER" id="PTHR24114:SF2">
    <property type="entry name" value="F-BOX DOMAIN-CONTAINING PROTEIN-RELATED"/>
    <property type="match status" value="1"/>
</dbReference>
<dbReference type="InterPro" id="IPR052394">
    <property type="entry name" value="LRR-containing"/>
</dbReference>
<dbReference type="Gene3D" id="3.80.10.10">
    <property type="entry name" value="Ribonuclease Inhibitor"/>
    <property type="match status" value="1"/>
</dbReference>
<dbReference type="SMART" id="SM00368">
    <property type="entry name" value="LRR_RI"/>
    <property type="match status" value="7"/>
</dbReference>
<evidence type="ECO:0000256" key="1">
    <source>
        <dbReference type="SAM" id="MobiDB-lite"/>
    </source>
</evidence>
<protein>
    <submittedName>
        <fullName evidence="2">Uncharacterized protein</fullName>
    </submittedName>
</protein>
<feature type="compositionally biased region" description="Pro residues" evidence="1">
    <location>
        <begin position="525"/>
        <end position="536"/>
    </location>
</feature>
<proteinExistence type="predicted"/>
<organism evidence="2 3">
    <name type="scientific">Loxostege sticticalis</name>
    <name type="common">Beet webworm moth</name>
    <dbReference type="NCBI Taxonomy" id="481309"/>
    <lineage>
        <taxon>Eukaryota</taxon>
        <taxon>Metazoa</taxon>
        <taxon>Ecdysozoa</taxon>
        <taxon>Arthropoda</taxon>
        <taxon>Hexapoda</taxon>
        <taxon>Insecta</taxon>
        <taxon>Pterygota</taxon>
        <taxon>Neoptera</taxon>
        <taxon>Endopterygota</taxon>
        <taxon>Lepidoptera</taxon>
        <taxon>Glossata</taxon>
        <taxon>Ditrysia</taxon>
        <taxon>Pyraloidea</taxon>
        <taxon>Crambidae</taxon>
        <taxon>Pyraustinae</taxon>
        <taxon>Loxostege</taxon>
    </lineage>
</organism>
<dbReference type="PANTHER" id="PTHR24114">
    <property type="entry name" value="LEUCINE RICH REPEAT FAMILY PROTEIN"/>
    <property type="match status" value="1"/>
</dbReference>
<dbReference type="Proteomes" id="UP001549920">
    <property type="component" value="Unassembled WGS sequence"/>
</dbReference>
<feature type="region of interest" description="Disordered" evidence="1">
    <location>
        <begin position="523"/>
        <end position="552"/>
    </location>
</feature>
<dbReference type="Pfam" id="PF13516">
    <property type="entry name" value="LRR_6"/>
    <property type="match status" value="5"/>
</dbReference>
<feature type="compositionally biased region" description="Basic residues" evidence="1">
    <location>
        <begin position="542"/>
        <end position="552"/>
    </location>
</feature>
<dbReference type="SUPFAM" id="SSF52047">
    <property type="entry name" value="RNI-like"/>
    <property type="match status" value="1"/>
</dbReference>
<keyword evidence="3" id="KW-1185">Reference proteome</keyword>
<dbReference type="InterPro" id="IPR032675">
    <property type="entry name" value="LRR_dom_sf"/>
</dbReference>
<sequence>MSSHGSDVPEGPVEMQQIYQNVASSTSSEPQIEEWTSLFAVVSPDSPKMELYKQGLYNPGSGEVCAKYLPLSDSDVLNHLYYAYPSIKDPGIKEALFGTEISKVYDTNGQELYLDLCEEMHVIPVRMFYRGLLKDVINLKYYGVNPVGVRAMSLALSYNNFVRRLDLTSNFLDNDACYHIGQLLSVNTTLQELILSGCKLQPEGVKRVVVRLAYRRMELLDLSRNDLGDKGFEYLAAQITRGAVIRRLNLSYNNLGMESALAFTAAMEGNKTVTHLDLSWNKLFSVKGANDFLRQLGDSKVLTELNLAWNGLTVGLPLRKVLSIPTLRVLNLSNNRLSTAAAKAICARLPKAAKLHTLDLSHNPLTPSDALLLLQKMADKAVKLQNLLMEDVVVSKEFAATLKQVLSLQHRSNTTITHGKVLRDYALCIPDIREIVLKRLFFLTDSSKKCTMDIALFFLKEYKERELMQPRELTKALKISGAPIDEGLIEEFANVFPGPKLEKAGKTITLSKVVEFIRRLWPEKQLPPTPPEPPPEPEAEKKKKTGKGKKKK</sequence>
<dbReference type="EMBL" id="JBEUOH010000007">
    <property type="protein sequence ID" value="KAL0892457.1"/>
    <property type="molecule type" value="Genomic_DNA"/>
</dbReference>
<accession>A0ABR3I874</accession>
<name>A0ABR3I874_LOXSC</name>
<dbReference type="InterPro" id="IPR001611">
    <property type="entry name" value="Leu-rich_rpt"/>
</dbReference>
<dbReference type="PROSITE" id="PS51450">
    <property type="entry name" value="LRR"/>
    <property type="match status" value="1"/>
</dbReference>